<dbReference type="AlphaFoldDB" id="A0A7W8EJD1"/>
<feature type="region of interest" description="Disordered" evidence="1">
    <location>
        <begin position="48"/>
        <end position="113"/>
    </location>
</feature>
<evidence type="ECO:0000313" key="3">
    <source>
        <dbReference type="Proteomes" id="UP000568380"/>
    </source>
</evidence>
<name>A0A7W8EJD1_9ACTN</name>
<protein>
    <submittedName>
        <fullName evidence="2">Uncharacterized protein</fullName>
    </submittedName>
</protein>
<gene>
    <name evidence="2" type="ORF">HNR40_006896</name>
</gene>
<reference evidence="2 3" key="1">
    <citation type="submission" date="2020-08" db="EMBL/GenBank/DDBJ databases">
        <title>Genomic Encyclopedia of Type Strains, Phase IV (KMG-IV): sequencing the most valuable type-strain genomes for metagenomic binning, comparative biology and taxonomic classification.</title>
        <authorList>
            <person name="Goeker M."/>
        </authorList>
    </citation>
    <scope>NUCLEOTIDE SEQUENCE [LARGE SCALE GENOMIC DNA]</scope>
    <source>
        <strain evidence="2 3">DSM 45385</strain>
    </source>
</reference>
<dbReference type="Proteomes" id="UP000568380">
    <property type="component" value="Unassembled WGS sequence"/>
</dbReference>
<dbReference type="RefSeq" id="WP_184968737.1">
    <property type="nucleotide sequence ID" value="NZ_JACHIN010000010.1"/>
</dbReference>
<organism evidence="2 3">
    <name type="scientific">Nonomuraea endophytica</name>
    <dbReference type="NCBI Taxonomy" id="714136"/>
    <lineage>
        <taxon>Bacteria</taxon>
        <taxon>Bacillati</taxon>
        <taxon>Actinomycetota</taxon>
        <taxon>Actinomycetes</taxon>
        <taxon>Streptosporangiales</taxon>
        <taxon>Streptosporangiaceae</taxon>
        <taxon>Nonomuraea</taxon>
    </lineage>
</organism>
<dbReference type="EMBL" id="JACHIN010000010">
    <property type="protein sequence ID" value="MBB5081401.1"/>
    <property type="molecule type" value="Genomic_DNA"/>
</dbReference>
<evidence type="ECO:0000256" key="1">
    <source>
        <dbReference type="SAM" id="MobiDB-lite"/>
    </source>
</evidence>
<comment type="caution">
    <text evidence="2">The sequence shown here is derived from an EMBL/GenBank/DDBJ whole genome shotgun (WGS) entry which is preliminary data.</text>
</comment>
<sequence length="113" mass="12123">MKRPWHQDWIAFYLGPAEAADPVTAHDLETLAAFAGVAEVALRQTGVWPPPVVPHQRTPDGGAGGRRLMPGELASRGGQGLRDEHRHALPVRDGARRRGPGRRPSQGAGGWLG</sequence>
<proteinExistence type="predicted"/>
<accession>A0A7W8EJD1</accession>
<evidence type="ECO:0000313" key="2">
    <source>
        <dbReference type="EMBL" id="MBB5081401.1"/>
    </source>
</evidence>
<keyword evidence="3" id="KW-1185">Reference proteome</keyword>